<proteinExistence type="predicted"/>
<dbReference type="Proteomes" id="UP001153712">
    <property type="component" value="Chromosome 1"/>
</dbReference>
<dbReference type="PANTHER" id="PTHR34394:SF1">
    <property type="entry name" value="SIMILAR TO RIKEN CDNA 2310022B05"/>
    <property type="match status" value="1"/>
</dbReference>
<keyword evidence="3" id="KW-1185">Reference proteome</keyword>
<accession>A0A9N9XJA2</accession>
<feature type="domain" description="DUF4706" evidence="1">
    <location>
        <begin position="10"/>
        <end position="104"/>
    </location>
</feature>
<dbReference type="PANTHER" id="PTHR34394">
    <property type="entry name" value="SIMILAR TO RIKEN CDNA 2310022B05"/>
    <property type="match status" value="1"/>
</dbReference>
<sequence length="170" mass="19559">MSLKSEAEIYFKNLNSISARLCQDLEDVKTSYEDLWETIPEKEQQAILTESVIKPEVIIKYNSFVEKSKDDNFAAKLVFDENCSYRDEHSGPFSFKTQSQRDLSILCSKKPEKSTENRIKMPVVKPKVPPPPKPVLLYKAPEEERILDILDTDSTNSLLPKTGLDFLDNW</sequence>
<organism evidence="2 3">
    <name type="scientific">Phyllotreta striolata</name>
    <name type="common">Striped flea beetle</name>
    <name type="synonym">Crioceris striolata</name>
    <dbReference type="NCBI Taxonomy" id="444603"/>
    <lineage>
        <taxon>Eukaryota</taxon>
        <taxon>Metazoa</taxon>
        <taxon>Ecdysozoa</taxon>
        <taxon>Arthropoda</taxon>
        <taxon>Hexapoda</taxon>
        <taxon>Insecta</taxon>
        <taxon>Pterygota</taxon>
        <taxon>Neoptera</taxon>
        <taxon>Endopterygota</taxon>
        <taxon>Coleoptera</taxon>
        <taxon>Polyphaga</taxon>
        <taxon>Cucujiformia</taxon>
        <taxon>Chrysomeloidea</taxon>
        <taxon>Chrysomelidae</taxon>
        <taxon>Galerucinae</taxon>
        <taxon>Alticini</taxon>
        <taxon>Phyllotreta</taxon>
    </lineage>
</organism>
<dbReference type="OrthoDB" id="5984457at2759"/>
<dbReference type="Pfam" id="PF15797">
    <property type="entry name" value="DUF4706"/>
    <property type="match status" value="1"/>
</dbReference>
<evidence type="ECO:0000259" key="1">
    <source>
        <dbReference type="Pfam" id="PF15797"/>
    </source>
</evidence>
<dbReference type="EMBL" id="OU900094">
    <property type="protein sequence ID" value="CAG9854011.1"/>
    <property type="molecule type" value="Genomic_DNA"/>
</dbReference>
<dbReference type="AlphaFoldDB" id="A0A9N9XJA2"/>
<gene>
    <name evidence="2" type="ORF">PHYEVI_LOCUS478</name>
</gene>
<protein>
    <recommendedName>
        <fullName evidence="1">DUF4706 domain-containing protein</fullName>
    </recommendedName>
</protein>
<name>A0A9N9XJA2_PHYSR</name>
<evidence type="ECO:0000313" key="3">
    <source>
        <dbReference type="Proteomes" id="UP001153712"/>
    </source>
</evidence>
<dbReference type="InterPro" id="IPR031600">
    <property type="entry name" value="DUF4706"/>
</dbReference>
<evidence type="ECO:0000313" key="2">
    <source>
        <dbReference type="EMBL" id="CAG9854011.1"/>
    </source>
</evidence>
<reference evidence="2" key="1">
    <citation type="submission" date="2022-01" db="EMBL/GenBank/DDBJ databases">
        <authorList>
            <person name="King R."/>
        </authorList>
    </citation>
    <scope>NUCLEOTIDE SEQUENCE</scope>
</reference>